<dbReference type="Proteomes" id="UP000054559">
    <property type="component" value="Unassembled WGS sequence"/>
</dbReference>
<protein>
    <submittedName>
        <fullName evidence="4">Oxidoreductase</fullName>
    </submittedName>
</protein>
<dbReference type="GO" id="GO:0044550">
    <property type="term" value="P:secondary metabolite biosynthetic process"/>
    <property type="evidence" value="ECO:0007669"/>
    <property type="project" value="TreeGrafter"/>
</dbReference>
<reference evidence="5" key="1">
    <citation type="journal article" date="2010" name="Genome Res.">
        <title>Population genomic sequencing of Coccidioides fungi reveals recent hybridization and transposon control.</title>
        <authorList>
            <person name="Neafsey D.E."/>
            <person name="Barker B.M."/>
            <person name="Sharpton T.J."/>
            <person name="Stajich J.E."/>
            <person name="Park D.J."/>
            <person name="Whiston E."/>
            <person name="Hung C.-Y."/>
            <person name="McMahan C."/>
            <person name="White J."/>
            <person name="Sykes S."/>
            <person name="Heiman D."/>
            <person name="Young S."/>
            <person name="Zeng Q."/>
            <person name="Abouelleil A."/>
            <person name="Aftuck L."/>
            <person name="Bessette D."/>
            <person name="Brown A."/>
            <person name="FitzGerald M."/>
            <person name="Lui A."/>
            <person name="Macdonald J.P."/>
            <person name="Priest M."/>
            <person name="Orbach M.J."/>
            <person name="Galgiani J.N."/>
            <person name="Kirkland T.N."/>
            <person name="Cole G.T."/>
            <person name="Birren B.W."/>
            <person name="Henn M.R."/>
            <person name="Taylor J.W."/>
            <person name="Rounsley S.D."/>
        </authorList>
    </citation>
    <scope>NUCLEOTIDE SEQUENCE [LARGE SCALE GENOMIC DNA]</scope>
    <source>
        <strain evidence="5">RMSCC 3703</strain>
    </source>
</reference>
<dbReference type="OrthoDB" id="414698at2759"/>
<name>A0A0J8QPU9_COCIT</name>
<comment type="similarity">
    <text evidence="1">Belongs to the LovG family.</text>
</comment>
<keyword evidence="2" id="KW-0378">Hydrolase</keyword>
<dbReference type="InterPro" id="IPR005645">
    <property type="entry name" value="FSH-like_dom"/>
</dbReference>
<dbReference type="InterPro" id="IPR029058">
    <property type="entry name" value="AB_hydrolase_fold"/>
</dbReference>
<dbReference type="GO" id="GO:0005634">
    <property type="term" value="C:nucleus"/>
    <property type="evidence" value="ECO:0007669"/>
    <property type="project" value="TreeGrafter"/>
</dbReference>
<dbReference type="AlphaFoldDB" id="A0A0J8QPU9"/>
<evidence type="ECO:0000259" key="3">
    <source>
        <dbReference type="Pfam" id="PF03959"/>
    </source>
</evidence>
<dbReference type="Gene3D" id="3.40.50.1820">
    <property type="entry name" value="alpha/beta hydrolase"/>
    <property type="match status" value="1"/>
</dbReference>
<dbReference type="Pfam" id="PF03959">
    <property type="entry name" value="FSH1"/>
    <property type="match status" value="1"/>
</dbReference>
<gene>
    <name evidence="4" type="ORF">CISG_03518</name>
</gene>
<evidence type="ECO:0000313" key="5">
    <source>
        <dbReference type="Proteomes" id="UP000054559"/>
    </source>
</evidence>
<dbReference type="GO" id="GO:0016787">
    <property type="term" value="F:hydrolase activity"/>
    <property type="evidence" value="ECO:0007669"/>
    <property type="project" value="UniProtKB-KW"/>
</dbReference>
<dbReference type="GO" id="GO:0005737">
    <property type="term" value="C:cytoplasm"/>
    <property type="evidence" value="ECO:0007669"/>
    <property type="project" value="TreeGrafter"/>
</dbReference>
<proteinExistence type="inferred from homology"/>
<dbReference type="PANTHER" id="PTHR48070">
    <property type="entry name" value="ESTERASE OVCA2"/>
    <property type="match status" value="1"/>
</dbReference>
<dbReference type="PANTHER" id="PTHR48070:SF3">
    <property type="entry name" value="ESTERASE DBAE-RELATED"/>
    <property type="match status" value="1"/>
</dbReference>
<organism evidence="4 5">
    <name type="scientific">Coccidioides immitis RMSCC 3703</name>
    <dbReference type="NCBI Taxonomy" id="454286"/>
    <lineage>
        <taxon>Eukaryota</taxon>
        <taxon>Fungi</taxon>
        <taxon>Dikarya</taxon>
        <taxon>Ascomycota</taxon>
        <taxon>Pezizomycotina</taxon>
        <taxon>Eurotiomycetes</taxon>
        <taxon>Eurotiomycetidae</taxon>
        <taxon>Onygenales</taxon>
        <taxon>Onygenaceae</taxon>
        <taxon>Coccidioides</taxon>
    </lineage>
</organism>
<dbReference type="InterPro" id="IPR050593">
    <property type="entry name" value="LovG"/>
</dbReference>
<evidence type="ECO:0000256" key="2">
    <source>
        <dbReference type="ARBA" id="ARBA00022801"/>
    </source>
</evidence>
<feature type="domain" description="Serine hydrolase" evidence="3">
    <location>
        <begin position="34"/>
        <end position="269"/>
    </location>
</feature>
<dbReference type="SUPFAM" id="SSF53474">
    <property type="entry name" value="alpha/beta-Hydrolases"/>
    <property type="match status" value="1"/>
</dbReference>
<dbReference type="EMBL" id="DS268130">
    <property type="protein sequence ID" value="KMU73383.1"/>
    <property type="molecule type" value="Genomic_DNA"/>
</dbReference>
<evidence type="ECO:0000256" key="1">
    <source>
        <dbReference type="ARBA" id="ARBA00005863"/>
    </source>
</evidence>
<dbReference type="STRING" id="454286.A0A0J8QPU9"/>
<sequence>MPMEVTGPFCLQLSQAFSPSSIYPYAEDSTIHLPRILCLHGGGTNARIFRMQCRVLERTLRSTFRLVYAQAPFPAQPGPDVTSVYQNFGPFKGWLQATAQAHEYSAQNVAEQIHDSVTAARCADNLLGATGQFVGLLGFSQGAKIAASILFAQQYGMALSGGQCDWPGLRFAVLLAGRGPLVWLTPQAPMPHGVVDPTSPAMLMQQPFLADDSDEHILRLPTIHVHGLNDPGIDLHRELLNQYCDPNSATLLEWEGAHSVPIKTKDVKAVVERIYSVAREVGVLNLWR</sequence>
<evidence type="ECO:0000313" key="4">
    <source>
        <dbReference type="EMBL" id="KMU73383.1"/>
    </source>
</evidence>
<accession>A0A0J8QPU9</accession>